<sequence length="111" mass="11919">MRMAMETAMGMGMATAKAKKADEADVFNYDMLTPMGSGQERGFTNLSDLVEGVLGKTYRPGYGSPVKVGVPMPMVGGEDKYETSSLFSPFCKVCRFQKQPEVAAAGGIAQY</sequence>
<accession>A0A5N5GH13</accession>
<dbReference type="InterPro" id="IPR009646">
    <property type="entry name" value="Root_cap"/>
</dbReference>
<dbReference type="Proteomes" id="UP000327157">
    <property type="component" value="Chromosome 3"/>
</dbReference>
<dbReference type="PANTHER" id="PTHR31656">
    <property type="entry name" value="ROOT CAP DOMAIN-CONTAINING PROTEIN"/>
    <property type="match status" value="1"/>
</dbReference>
<protein>
    <submittedName>
        <fullName evidence="1">Uncharacterized protein</fullName>
    </submittedName>
</protein>
<proteinExistence type="predicted"/>
<comment type="caution">
    <text evidence="1">The sequence shown here is derived from an EMBL/GenBank/DDBJ whole genome shotgun (WGS) entry which is preliminary data.</text>
</comment>
<name>A0A5N5GH13_9ROSA</name>
<reference evidence="1 2" key="3">
    <citation type="submission" date="2019-11" db="EMBL/GenBank/DDBJ databases">
        <title>A de novo genome assembly of a pear dwarfing rootstock.</title>
        <authorList>
            <person name="Wang F."/>
            <person name="Wang J."/>
            <person name="Li S."/>
            <person name="Zhang Y."/>
            <person name="Fang M."/>
            <person name="Ma L."/>
            <person name="Zhao Y."/>
            <person name="Jiang S."/>
        </authorList>
    </citation>
    <scope>NUCLEOTIDE SEQUENCE [LARGE SCALE GENOMIC DNA]</scope>
    <source>
        <strain evidence="1">S2</strain>
        <tissue evidence="1">Leaf</tissue>
    </source>
</reference>
<dbReference type="AlphaFoldDB" id="A0A5N5GH13"/>
<dbReference type="OrthoDB" id="585770at2759"/>
<reference evidence="2" key="2">
    <citation type="submission" date="2019-10" db="EMBL/GenBank/DDBJ databases">
        <title>A de novo genome assembly of a pear dwarfing rootstock.</title>
        <authorList>
            <person name="Wang F."/>
            <person name="Wang J."/>
            <person name="Li S."/>
            <person name="Zhang Y."/>
            <person name="Fang M."/>
            <person name="Ma L."/>
            <person name="Zhao Y."/>
            <person name="Jiang S."/>
        </authorList>
    </citation>
    <scope>NUCLEOTIDE SEQUENCE [LARGE SCALE GENOMIC DNA]</scope>
</reference>
<evidence type="ECO:0000313" key="2">
    <source>
        <dbReference type="Proteomes" id="UP000327157"/>
    </source>
</evidence>
<organism evidence="1 2">
    <name type="scientific">Pyrus ussuriensis x Pyrus communis</name>
    <dbReference type="NCBI Taxonomy" id="2448454"/>
    <lineage>
        <taxon>Eukaryota</taxon>
        <taxon>Viridiplantae</taxon>
        <taxon>Streptophyta</taxon>
        <taxon>Embryophyta</taxon>
        <taxon>Tracheophyta</taxon>
        <taxon>Spermatophyta</taxon>
        <taxon>Magnoliopsida</taxon>
        <taxon>eudicotyledons</taxon>
        <taxon>Gunneridae</taxon>
        <taxon>Pentapetalae</taxon>
        <taxon>rosids</taxon>
        <taxon>fabids</taxon>
        <taxon>Rosales</taxon>
        <taxon>Rosaceae</taxon>
        <taxon>Amygdaloideae</taxon>
        <taxon>Maleae</taxon>
        <taxon>Pyrus</taxon>
    </lineage>
</organism>
<reference evidence="1 2" key="1">
    <citation type="submission" date="2019-09" db="EMBL/GenBank/DDBJ databases">
        <authorList>
            <person name="Ou C."/>
        </authorList>
    </citation>
    <scope>NUCLEOTIDE SEQUENCE [LARGE SCALE GENOMIC DNA]</scope>
    <source>
        <strain evidence="1">S2</strain>
        <tissue evidence="1">Leaf</tissue>
    </source>
</reference>
<dbReference type="EMBL" id="SMOL01000402">
    <property type="protein sequence ID" value="KAB2614805.1"/>
    <property type="molecule type" value="Genomic_DNA"/>
</dbReference>
<keyword evidence="2" id="KW-1185">Reference proteome</keyword>
<dbReference type="Pfam" id="PF06830">
    <property type="entry name" value="Root_cap"/>
    <property type="match status" value="1"/>
</dbReference>
<evidence type="ECO:0000313" key="1">
    <source>
        <dbReference type="EMBL" id="KAB2614805.1"/>
    </source>
</evidence>
<gene>
    <name evidence="1" type="ORF">D8674_021393</name>
</gene>